<geneLocation type="plasmid" evidence="3 4">
    <name>pPRADMK78_01</name>
</geneLocation>
<evidence type="ECO:0000313" key="3">
    <source>
        <dbReference type="EMBL" id="QLF71860.1"/>
    </source>
</evidence>
<proteinExistence type="predicted"/>
<reference evidence="3 4" key="1">
    <citation type="submission" date="2020-06" db="EMBL/GenBank/DDBJ databases">
        <title>Genome sequence of Rhizobium sp strain ADMK78.</title>
        <authorList>
            <person name="Rahi P."/>
        </authorList>
    </citation>
    <scope>NUCLEOTIDE SEQUENCE [LARGE SCALE GENOMIC DNA]</scope>
    <source>
        <strain evidence="3 4">ADMK78</strain>
        <plasmid evidence="3 4">pPRADMK78_01</plasmid>
    </source>
</reference>
<evidence type="ECO:0000256" key="1">
    <source>
        <dbReference type="SAM" id="MobiDB-lite"/>
    </source>
</evidence>
<keyword evidence="2" id="KW-0732">Signal</keyword>
<keyword evidence="4" id="KW-1185">Reference proteome</keyword>
<name>A0ABX6QUF4_9HYPH</name>
<keyword evidence="3" id="KW-0614">Plasmid</keyword>
<evidence type="ECO:0000256" key="2">
    <source>
        <dbReference type="SAM" id="SignalP"/>
    </source>
</evidence>
<organism evidence="3 4">
    <name type="scientific">Peteryoungia desertarenae</name>
    <dbReference type="NCBI Taxonomy" id="1813451"/>
    <lineage>
        <taxon>Bacteria</taxon>
        <taxon>Pseudomonadati</taxon>
        <taxon>Pseudomonadota</taxon>
        <taxon>Alphaproteobacteria</taxon>
        <taxon>Hyphomicrobiales</taxon>
        <taxon>Rhizobiaceae</taxon>
        <taxon>Peteryoungia</taxon>
    </lineage>
</organism>
<sequence>MKNSLFLIAAAVGSTFGMSSAQAEQKVLVAECHGKGARFFLSEVTQQEANVLMGTDGPMPDNAIIVIAAGKEPFWSTRSRKQIDQDCGGEGQDEIELFAGTQPRDGVWRTDISTRAEDCPTAIRQGLAGNLPGPESDSRSMKWPRPFDPNNLPRDYNPGHTWKPAGENRWTTSLLDAAGLPSFEGRQFARSTMVMTLKSETEITMSHTMQINLPGIAQQALGGGGNCRIITDSVSVWQSD</sequence>
<dbReference type="EMBL" id="CP058351">
    <property type="protein sequence ID" value="QLF71860.1"/>
    <property type="molecule type" value="Genomic_DNA"/>
</dbReference>
<accession>A0ABX6QUF4</accession>
<feature type="region of interest" description="Disordered" evidence="1">
    <location>
        <begin position="118"/>
        <end position="156"/>
    </location>
</feature>
<dbReference type="RefSeq" id="WP_138289133.1">
    <property type="nucleotide sequence ID" value="NZ_CP058351.1"/>
</dbReference>
<gene>
    <name evidence="3" type="ORF">FE840_019870</name>
</gene>
<feature type="signal peptide" evidence="2">
    <location>
        <begin position="1"/>
        <end position="23"/>
    </location>
</feature>
<dbReference type="Proteomes" id="UP000308530">
    <property type="component" value="Plasmid pPRADMK78_01"/>
</dbReference>
<evidence type="ECO:0000313" key="4">
    <source>
        <dbReference type="Proteomes" id="UP000308530"/>
    </source>
</evidence>
<protein>
    <submittedName>
        <fullName evidence="3">Uncharacterized protein</fullName>
    </submittedName>
</protein>
<feature type="chain" id="PRO_5045776581" evidence="2">
    <location>
        <begin position="24"/>
        <end position="240"/>
    </location>
</feature>